<dbReference type="GO" id="GO:1990535">
    <property type="term" value="P:neuron projection maintenance"/>
    <property type="evidence" value="ECO:0007669"/>
    <property type="project" value="TreeGrafter"/>
</dbReference>
<evidence type="ECO:0000256" key="3">
    <source>
        <dbReference type="ARBA" id="ARBA00016840"/>
    </source>
</evidence>
<feature type="coiled-coil region" evidence="6">
    <location>
        <begin position="261"/>
        <end position="288"/>
    </location>
</feature>
<dbReference type="PANTHER" id="PTHR46321">
    <property type="entry name" value="KIF1-BINDING PROTEIN"/>
    <property type="match status" value="1"/>
</dbReference>
<dbReference type="InterPro" id="IPR022083">
    <property type="entry name" value="KBP"/>
</dbReference>
<dbReference type="GO" id="GO:0005856">
    <property type="term" value="C:cytoskeleton"/>
    <property type="evidence" value="ECO:0007669"/>
    <property type="project" value="UniProtKB-SubCell"/>
</dbReference>
<evidence type="ECO:0000313" key="7">
    <source>
        <dbReference type="EMBL" id="KAL0267502.1"/>
    </source>
</evidence>
<organism evidence="7">
    <name type="scientific">Menopon gallinae</name>
    <name type="common">poultry shaft louse</name>
    <dbReference type="NCBI Taxonomy" id="328185"/>
    <lineage>
        <taxon>Eukaryota</taxon>
        <taxon>Metazoa</taxon>
        <taxon>Ecdysozoa</taxon>
        <taxon>Arthropoda</taxon>
        <taxon>Hexapoda</taxon>
        <taxon>Insecta</taxon>
        <taxon>Pterygota</taxon>
        <taxon>Neoptera</taxon>
        <taxon>Paraneoptera</taxon>
        <taxon>Psocodea</taxon>
        <taxon>Troctomorpha</taxon>
        <taxon>Phthiraptera</taxon>
        <taxon>Amblycera</taxon>
        <taxon>Menoponidae</taxon>
        <taxon>Menopon</taxon>
    </lineage>
</organism>
<evidence type="ECO:0000256" key="6">
    <source>
        <dbReference type="SAM" id="Coils"/>
    </source>
</evidence>
<evidence type="ECO:0000256" key="2">
    <source>
        <dbReference type="ARBA" id="ARBA00010305"/>
    </source>
</evidence>
<gene>
    <name evidence="7" type="ORF">PYX00_009754</name>
</gene>
<accession>A0AAW2HCI6</accession>
<dbReference type="Pfam" id="PF12309">
    <property type="entry name" value="KBP_C"/>
    <property type="match status" value="1"/>
</dbReference>
<evidence type="ECO:0000256" key="5">
    <source>
        <dbReference type="ARBA" id="ARBA00023212"/>
    </source>
</evidence>
<evidence type="ECO:0000256" key="1">
    <source>
        <dbReference type="ARBA" id="ARBA00004245"/>
    </source>
</evidence>
<proteinExistence type="inferred from homology"/>
<sequence>MRMILRRGRMESELWKKYQNVASLLEEESLKDPKEEPYRSRYKAKNILLEMESMVTKNLENLDPSHADHTTNTAMLAAILMQIGIISIETEEPSEGEEYLMKAFEMITDHLDRRFVINSMHIRNHLGILWSQRSESSKAQTWLEGSEKLYEDYKKRSPTESPLTPQELFEVNGEEEKNHGSREIERVHTLTKFYLAQVYGSLKDLLRSAIYCHETLRRQLVCGEYDSIDWALNSATLSQFFMERILFTQARHHLAAASYILEKYENSLKDMTGTEEEIEGKKEELRHRSADVSRCWAKYGIFLLEYSTNKLCSPQSEKEKETEDGDLKDLWFTSLDLSKYENEVLACELVMYEDARQTFLFTQRHLNKAKEYYSLECHASDHVQVVQDHSQLFKHLTAFENDEDKQCKMIKRRIDLLQDVLKELNPKYYLHACRQLWFELGESYHDIMHIKFQRVKGSKEVPTPHALKKINFLIEQSIANFTHFLDSVKENSTKELPEVLDEEMIKPTLIAHFYLGRLYYKIITQDVNKQAENMNKSYTCFQYLVDYCNKSDYAKELLSEELNVSKEMMSLLQIKSLQI</sequence>
<dbReference type="InterPro" id="IPR011990">
    <property type="entry name" value="TPR-like_helical_dom_sf"/>
</dbReference>
<name>A0AAW2HCI6_9NEOP</name>
<comment type="similarity">
    <text evidence="2">Belongs to the KIF-binding protein family.</text>
</comment>
<dbReference type="GO" id="GO:0021952">
    <property type="term" value="P:central nervous system projection neuron axonogenesis"/>
    <property type="evidence" value="ECO:0007669"/>
    <property type="project" value="TreeGrafter"/>
</dbReference>
<reference evidence="7" key="1">
    <citation type="journal article" date="2024" name="Gigascience">
        <title>Chromosome-level genome of the poultry shaft louse Menopon gallinae provides insight into the host-switching and adaptive evolution of parasitic lice.</title>
        <authorList>
            <person name="Xu Y."/>
            <person name="Ma L."/>
            <person name="Liu S."/>
            <person name="Liang Y."/>
            <person name="Liu Q."/>
            <person name="He Z."/>
            <person name="Tian L."/>
            <person name="Duan Y."/>
            <person name="Cai W."/>
            <person name="Li H."/>
            <person name="Song F."/>
        </authorList>
    </citation>
    <scope>NUCLEOTIDE SEQUENCE</scope>
    <source>
        <strain evidence="7">Cailab_2023a</strain>
    </source>
</reference>
<dbReference type="GO" id="GO:0000226">
    <property type="term" value="P:microtubule cytoskeleton organization"/>
    <property type="evidence" value="ECO:0007669"/>
    <property type="project" value="TreeGrafter"/>
</dbReference>
<dbReference type="PANTHER" id="PTHR46321:SF1">
    <property type="entry name" value="KIF-BINDING PROTEIN"/>
    <property type="match status" value="1"/>
</dbReference>
<dbReference type="Gene3D" id="1.25.40.10">
    <property type="entry name" value="Tetratricopeptide repeat domain"/>
    <property type="match status" value="1"/>
</dbReference>
<evidence type="ECO:0000256" key="4">
    <source>
        <dbReference type="ARBA" id="ARBA00022490"/>
    </source>
</evidence>
<comment type="caution">
    <text evidence="7">The sequence shown here is derived from an EMBL/GenBank/DDBJ whole genome shotgun (WGS) entry which is preliminary data.</text>
</comment>
<comment type="subcellular location">
    <subcellularLocation>
        <location evidence="1">Cytoplasm</location>
        <location evidence="1">Cytoskeleton</location>
    </subcellularLocation>
</comment>
<dbReference type="AlphaFoldDB" id="A0AAW2HCI6"/>
<dbReference type="EMBL" id="JARGDH010000005">
    <property type="protein sequence ID" value="KAL0267502.1"/>
    <property type="molecule type" value="Genomic_DNA"/>
</dbReference>
<protein>
    <recommendedName>
        <fullName evidence="3">KIF-binding protein</fullName>
    </recommendedName>
</protein>
<keyword evidence="4" id="KW-0963">Cytoplasm</keyword>
<keyword evidence="6" id="KW-0175">Coiled coil</keyword>
<keyword evidence="5" id="KW-0206">Cytoskeleton</keyword>